<name>A0A8T9QAG2_9BACT</name>
<dbReference type="AlphaFoldDB" id="A0A8T9QAG2"/>
<organism evidence="1 2">
    <name type="scientific">Hymenobacter cellulosilyticus</name>
    <dbReference type="NCBI Taxonomy" id="2932248"/>
    <lineage>
        <taxon>Bacteria</taxon>
        <taxon>Pseudomonadati</taxon>
        <taxon>Bacteroidota</taxon>
        <taxon>Cytophagia</taxon>
        <taxon>Cytophagales</taxon>
        <taxon>Hymenobacteraceae</taxon>
        <taxon>Hymenobacter</taxon>
    </lineage>
</organism>
<dbReference type="Proteomes" id="UP000831796">
    <property type="component" value="Chromosome"/>
</dbReference>
<sequence length="106" mass="11847">MENSPVDTNRGLFQAIDSFAIRRRNEFYIIGQLIEGEVQEQWYVQIPFNRSTSLSLRVTQLETIDITGSAESYQLLIVAADAEAMDLLLALRVGSERIVISSAGPE</sequence>
<gene>
    <name evidence="1" type="ORF">MUN79_02055</name>
</gene>
<dbReference type="RefSeq" id="WP_244676158.1">
    <property type="nucleotide sequence ID" value="NZ_CP095046.1"/>
</dbReference>
<evidence type="ECO:0000313" key="2">
    <source>
        <dbReference type="Proteomes" id="UP000831796"/>
    </source>
</evidence>
<accession>A0A8T9QAG2</accession>
<proteinExistence type="predicted"/>
<keyword evidence="2" id="KW-1185">Reference proteome</keyword>
<evidence type="ECO:0000313" key="1">
    <source>
        <dbReference type="EMBL" id="UOQ72800.1"/>
    </source>
</evidence>
<dbReference type="KEGG" id="hcu:MUN79_02055"/>
<dbReference type="EMBL" id="CP095046">
    <property type="protein sequence ID" value="UOQ72800.1"/>
    <property type="molecule type" value="Genomic_DNA"/>
</dbReference>
<protein>
    <submittedName>
        <fullName evidence="1">Uncharacterized protein</fullName>
    </submittedName>
</protein>
<reference evidence="1" key="1">
    <citation type="submission" date="2022-04" db="EMBL/GenBank/DDBJ databases">
        <title>Hymenobacter sp. isolated from the air.</title>
        <authorList>
            <person name="Won M."/>
            <person name="Lee C.-M."/>
            <person name="Woen H.-Y."/>
            <person name="Kwon S.-W."/>
        </authorList>
    </citation>
    <scope>NUCLEOTIDE SEQUENCE</scope>
    <source>
        <strain evidence="1">5116S-3</strain>
    </source>
</reference>